<keyword evidence="2" id="KW-0489">Methyltransferase</keyword>
<evidence type="ECO:0000313" key="3">
    <source>
        <dbReference type="Proteomes" id="UP001236585"/>
    </source>
</evidence>
<keyword evidence="2" id="KW-0808">Transferase</keyword>
<dbReference type="Pfam" id="PF08241">
    <property type="entry name" value="Methyltransf_11"/>
    <property type="match status" value="1"/>
</dbReference>
<dbReference type="SUPFAM" id="SSF53335">
    <property type="entry name" value="S-adenosyl-L-methionine-dependent methyltransferases"/>
    <property type="match status" value="1"/>
</dbReference>
<accession>A0ABY8W0F7</accession>
<dbReference type="Proteomes" id="UP001236585">
    <property type="component" value="Chromosome"/>
</dbReference>
<name>A0ABY8W0F7_9MYCO</name>
<evidence type="ECO:0000259" key="1">
    <source>
        <dbReference type="Pfam" id="PF08241"/>
    </source>
</evidence>
<protein>
    <submittedName>
        <fullName evidence="2">Methyltransferase domain-containing protein</fullName>
    </submittedName>
</protein>
<dbReference type="InterPro" id="IPR013216">
    <property type="entry name" value="Methyltransf_11"/>
</dbReference>
<sequence length="252" mass="27491">MSDAAAAEFDTLAEWTAEVAGDLGREFHIPAGCRGSGSPAVLDWLLDHLELGAGESLLDCGAGVGGPAAYAAAQRDVRPVLVEPQAGGCRAARELFGFEAIQADAAKLPFEAETFDAAWALGVLCTTEEQVEMLCELRRVVRASGPIALLVLVARELSPPGEPEDSFFPTRDLFAESVQRAGLRIETCRSVGDIWEPPESWRQRVDAVEAELERRYGDQEAWQVAEQQSRRITRLLKDSEIDPQVFLLRRAA</sequence>
<dbReference type="GO" id="GO:0032259">
    <property type="term" value="P:methylation"/>
    <property type="evidence" value="ECO:0007669"/>
    <property type="project" value="UniProtKB-KW"/>
</dbReference>
<dbReference type="Gene3D" id="3.40.50.150">
    <property type="entry name" value="Vaccinia Virus protein VP39"/>
    <property type="match status" value="1"/>
</dbReference>
<dbReference type="GO" id="GO:0008168">
    <property type="term" value="F:methyltransferase activity"/>
    <property type="evidence" value="ECO:0007669"/>
    <property type="project" value="UniProtKB-KW"/>
</dbReference>
<dbReference type="CDD" id="cd02440">
    <property type="entry name" value="AdoMet_MTases"/>
    <property type="match status" value="1"/>
</dbReference>
<reference evidence="2 3" key="1">
    <citation type="journal article" date="2023" name="Microbiol. Resour. Announc.">
        <title>Complete Genome Sequence of Mycobacterium wuenschmanii, a novel Nontuberculous Mycobacterium Isolated from a captive population of Amazon Milk Frogs.</title>
        <authorList>
            <person name="Hicks J."/>
            <person name="Zeineldin M."/>
            <person name="Ward H."/>
            <person name="Wuenschmann A."/>
            <person name="Camp P."/>
            <person name="Farrell D."/>
            <person name="Lehman K."/>
            <person name="Thacker T."/>
            <person name="Cuthbert E."/>
        </authorList>
    </citation>
    <scope>NUCLEOTIDE SEQUENCE [LARGE SCALE GENOMIC DNA]</scope>
    <source>
        <strain evidence="2 3">Wuenschmanii</strain>
    </source>
</reference>
<evidence type="ECO:0000313" key="2">
    <source>
        <dbReference type="EMBL" id="WIM87249.1"/>
    </source>
</evidence>
<dbReference type="EMBL" id="CP126981">
    <property type="protein sequence ID" value="WIM87249.1"/>
    <property type="molecule type" value="Genomic_DNA"/>
</dbReference>
<feature type="domain" description="Methyltransferase type 11" evidence="1">
    <location>
        <begin position="58"/>
        <end position="148"/>
    </location>
</feature>
<keyword evidence="3" id="KW-1185">Reference proteome</keyword>
<gene>
    <name evidence="2" type="ORF">PT015_20730</name>
</gene>
<organism evidence="2 3">
    <name type="scientific">Candidatus Mycobacterium wuenschmannii</name>
    <dbReference type="NCBI Taxonomy" id="3027808"/>
    <lineage>
        <taxon>Bacteria</taxon>
        <taxon>Bacillati</taxon>
        <taxon>Actinomycetota</taxon>
        <taxon>Actinomycetes</taxon>
        <taxon>Mycobacteriales</taxon>
        <taxon>Mycobacteriaceae</taxon>
        <taxon>Mycobacterium</taxon>
    </lineage>
</organism>
<dbReference type="InterPro" id="IPR029063">
    <property type="entry name" value="SAM-dependent_MTases_sf"/>
</dbReference>
<dbReference type="RefSeq" id="WP_285186921.1">
    <property type="nucleotide sequence ID" value="NZ_CP126981.1"/>
</dbReference>
<proteinExistence type="predicted"/>